<feature type="domain" description="Major facilitator superfamily (MFS) profile" evidence="7">
    <location>
        <begin position="44"/>
        <end position="477"/>
    </location>
</feature>
<gene>
    <name evidence="8" type="primary">slc46a1</name>
    <name evidence="8" type="ORF">AWC38_SpisGene7778</name>
</gene>
<comment type="subcellular location">
    <subcellularLocation>
        <location evidence="1">Membrane</location>
        <topology evidence="1">Multi-pass membrane protein</topology>
    </subcellularLocation>
</comment>
<keyword evidence="3 6" id="KW-1133">Transmembrane helix</keyword>
<dbReference type="PANTHER" id="PTHR23507">
    <property type="entry name" value="ZGC:174356"/>
    <property type="match status" value="1"/>
</dbReference>
<feature type="transmembrane region" description="Helical" evidence="6">
    <location>
        <begin position="325"/>
        <end position="345"/>
    </location>
</feature>
<feature type="region of interest" description="Disordered" evidence="5">
    <location>
        <begin position="478"/>
        <end position="502"/>
    </location>
</feature>
<protein>
    <submittedName>
        <fullName evidence="8">Proton-coupled folate transporter</fullName>
    </submittedName>
</protein>
<feature type="region of interest" description="Disordered" evidence="5">
    <location>
        <begin position="1"/>
        <end position="29"/>
    </location>
</feature>
<dbReference type="Pfam" id="PF07690">
    <property type="entry name" value="MFS_1"/>
    <property type="match status" value="1"/>
</dbReference>
<evidence type="ECO:0000313" key="8">
    <source>
        <dbReference type="EMBL" id="PFX27535.1"/>
    </source>
</evidence>
<feature type="transmembrane region" description="Helical" evidence="6">
    <location>
        <begin position="413"/>
        <end position="434"/>
    </location>
</feature>
<dbReference type="PANTHER" id="PTHR23507:SF1">
    <property type="entry name" value="FI18259P1-RELATED"/>
    <property type="match status" value="1"/>
</dbReference>
<keyword evidence="2 6" id="KW-0812">Transmembrane</keyword>
<keyword evidence="9" id="KW-1185">Reference proteome</keyword>
<dbReference type="PROSITE" id="PS50850">
    <property type="entry name" value="MFS"/>
    <property type="match status" value="1"/>
</dbReference>
<evidence type="ECO:0000256" key="2">
    <source>
        <dbReference type="ARBA" id="ARBA00022692"/>
    </source>
</evidence>
<name>A0A2B4SGF7_STYPI</name>
<dbReference type="GO" id="GO:0016020">
    <property type="term" value="C:membrane"/>
    <property type="evidence" value="ECO:0007669"/>
    <property type="project" value="UniProtKB-SubCell"/>
</dbReference>
<sequence length="502" mass="55579">MMSGEEPVTVDEIEDTPNGTTRTFSNHQPISWRNNPHRSLTVEIVIFLYLTGIILEIPVIQQYLYDRAREDLKAPGEDDKDTICNPRYDNSSEHSIDDKVHKKASQYILYVSMALTLPAIFTACFLGSWSDKRGRKGPMITASIGSALDALIILAAIHWKLPIYVFMIASALAGLGGYYPTMVLALLAYVADTSPPDSRALRLGILEAIAFICGTVVYFSSGVWIKKYGYESVYLVMLALHLLNLVYVVIFLPESLPPELKKNTAVLSCNSIKSIFTVYFKNRLGRWVLITLLICAVLVYLAGFVVQTLLVLFGKRTPLCWGSSVIGYFLGTTLFSKAVGAVVGIKLCSCLGVSNFGAVQMGIIFLMGSLIMIGFSRTTLEMFLATIVGFFSGVPQPCIRAEMSRLVNKEEQGALFAILASLESLCNFCSQLIFNPLYTWTVTELKGKYVAGITFFINAGLLLIPMVLILVIQRSKPSKPKEFPPLLDDENPVKSYSKQERI</sequence>
<evidence type="ECO:0000256" key="5">
    <source>
        <dbReference type="SAM" id="MobiDB-lite"/>
    </source>
</evidence>
<evidence type="ECO:0000313" key="9">
    <source>
        <dbReference type="Proteomes" id="UP000225706"/>
    </source>
</evidence>
<evidence type="ECO:0000256" key="3">
    <source>
        <dbReference type="ARBA" id="ARBA00022989"/>
    </source>
</evidence>
<feature type="transmembrane region" description="Helical" evidence="6">
    <location>
        <begin position="163"/>
        <end position="191"/>
    </location>
</feature>
<dbReference type="GO" id="GO:0022857">
    <property type="term" value="F:transmembrane transporter activity"/>
    <property type="evidence" value="ECO:0007669"/>
    <property type="project" value="InterPro"/>
</dbReference>
<feature type="transmembrane region" description="Helical" evidence="6">
    <location>
        <begin position="107"/>
        <end position="127"/>
    </location>
</feature>
<feature type="transmembrane region" description="Helical" evidence="6">
    <location>
        <begin position="203"/>
        <end position="221"/>
    </location>
</feature>
<dbReference type="Proteomes" id="UP000225706">
    <property type="component" value="Unassembled WGS sequence"/>
</dbReference>
<feature type="compositionally biased region" description="Polar residues" evidence="5">
    <location>
        <begin position="17"/>
        <end position="29"/>
    </location>
</feature>
<evidence type="ECO:0000256" key="4">
    <source>
        <dbReference type="ARBA" id="ARBA00023136"/>
    </source>
</evidence>
<feature type="transmembrane region" description="Helical" evidence="6">
    <location>
        <begin position="449"/>
        <end position="472"/>
    </location>
</feature>
<reference evidence="9" key="1">
    <citation type="journal article" date="2017" name="bioRxiv">
        <title>Comparative analysis of the genomes of Stylophora pistillata and Acropora digitifera provides evidence for extensive differences between species of corals.</title>
        <authorList>
            <person name="Voolstra C.R."/>
            <person name="Li Y."/>
            <person name="Liew Y.J."/>
            <person name="Baumgarten S."/>
            <person name="Zoccola D."/>
            <person name="Flot J.-F."/>
            <person name="Tambutte S."/>
            <person name="Allemand D."/>
            <person name="Aranda M."/>
        </authorList>
    </citation>
    <scope>NUCLEOTIDE SEQUENCE [LARGE SCALE GENOMIC DNA]</scope>
</reference>
<dbReference type="Gene3D" id="1.20.1250.20">
    <property type="entry name" value="MFS general substrate transporter like domains"/>
    <property type="match status" value="1"/>
</dbReference>
<proteinExistence type="predicted"/>
<evidence type="ECO:0000256" key="6">
    <source>
        <dbReference type="SAM" id="Phobius"/>
    </source>
</evidence>
<feature type="transmembrane region" description="Helical" evidence="6">
    <location>
        <begin position="287"/>
        <end position="313"/>
    </location>
</feature>
<feature type="transmembrane region" description="Helical" evidence="6">
    <location>
        <begin position="357"/>
        <end position="376"/>
    </location>
</feature>
<dbReference type="InterPro" id="IPR036259">
    <property type="entry name" value="MFS_trans_sf"/>
</dbReference>
<evidence type="ECO:0000256" key="1">
    <source>
        <dbReference type="ARBA" id="ARBA00004141"/>
    </source>
</evidence>
<comment type="caution">
    <text evidence="8">The sequence shown here is derived from an EMBL/GenBank/DDBJ whole genome shotgun (WGS) entry which is preliminary data.</text>
</comment>
<dbReference type="OrthoDB" id="3026777at2759"/>
<feature type="transmembrane region" description="Helical" evidence="6">
    <location>
        <begin position="233"/>
        <end position="252"/>
    </location>
</feature>
<evidence type="ECO:0000259" key="7">
    <source>
        <dbReference type="PROSITE" id="PS50850"/>
    </source>
</evidence>
<feature type="transmembrane region" description="Helical" evidence="6">
    <location>
        <begin position="40"/>
        <end position="60"/>
    </location>
</feature>
<accession>A0A2B4SGF7</accession>
<dbReference type="EMBL" id="LSMT01000101">
    <property type="protein sequence ID" value="PFX27535.1"/>
    <property type="molecule type" value="Genomic_DNA"/>
</dbReference>
<keyword evidence="4 6" id="KW-0472">Membrane</keyword>
<dbReference type="InterPro" id="IPR020846">
    <property type="entry name" value="MFS_dom"/>
</dbReference>
<dbReference type="SUPFAM" id="SSF103473">
    <property type="entry name" value="MFS general substrate transporter"/>
    <property type="match status" value="1"/>
</dbReference>
<dbReference type="InterPro" id="IPR011701">
    <property type="entry name" value="MFS"/>
</dbReference>
<organism evidence="8 9">
    <name type="scientific">Stylophora pistillata</name>
    <name type="common">Smooth cauliflower coral</name>
    <dbReference type="NCBI Taxonomy" id="50429"/>
    <lineage>
        <taxon>Eukaryota</taxon>
        <taxon>Metazoa</taxon>
        <taxon>Cnidaria</taxon>
        <taxon>Anthozoa</taxon>
        <taxon>Hexacorallia</taxon>
        <taxon>Scleractinia</taxon>
        <taxon>Astrocoeniina</taxon>
        <taxon>Pocilloporidae</taxon>
        <taxon>Stylophora</taxon>
    </lineage>
</organism>
<feature type="transmembrane region" description="Helical" evidence="6">
    <location>
        <begin position="139"/>
        <end position="157"/>
    </location>
</feature>
<dbReference type="AlphaFoldDB" id="A0A2B4SGF7"/>